<sequence>ELHEAFGILDIFNDQVNSIDSLPSELDLDGFIHLFSPKLKT</sequence>
<comment type="caution">
    <text evidence="1">The sequence shown here is derived from an EMBL/GenBank/DDBJ whole genome shotgun (WGS) entry which is preliminary data.</text>
</comment>
<name>A0A8S2UH91_9BILA</name>
<dbReference type="Proteomes" id="UP000681720">
    <property type="component" value="Unassembled WGS sequence"/>
</dbReference>
<gene>
    <name evidence="1" type="ORF">GIL414_LOCUS27638</name>
    <name evidence="2" type="ORF">GIL414_LOCUS27778</name>
</gene>
<protein>
    <submittedName>
        <fullName evidence="1">Uncharacterized protein</fullName>
    </submittedName>
</protein>
<dbReference type="EMBL" id="CAJOBJ010045180">
    <property type="protein sequence ID" value="CAF4346439.1"/>
    <property type="molecule type" value="Genomic_DNA"/>
</dbReference>
<dbReference type="AlphaFoldDB" id="A0A8S2UH91"/>
<reference evidence="1" key="1">
    <citation type="submission" date="2021-02" db="EMBL/GenBank/DDBJ databases">
        <authorList>
            <person name="Nowell W R."/>
        </authorList>
    </citation>
    <scope>NUCLEOTIDE SEQUENCE</scope>
</reference>
<accession>A0A8S2UH91</accession>
<dbReference type="EMBL" id="CAJOBJ010044484">
    <property type="protein sequence ID" value="CAF4343262.1"/>
    <property type="molecule type" value="Genomic_DNA"/>
</dbReference>
<proteinExistence type="predicted"/>
<evidence type="ECO:0000313" key="3">
    <source>
        <dbReference type="Proteomes" id="UP000681720"/>
    </source>
</evidence>
<evidence type="ECO:0000313" key="1">
    <source>
        <dbReference type="EMBL" id="CAF4343262.1"/>
    </source>
</evidence>
<feature type="non-terminal residue" evidence="1">
    <location>
        <position position="1"/>
    </location>
</feature>
<evidence type="ECO:0000313" key="2">
    <source>
        <dbReference type="EMBL" id="CAF4346439.1"/>
    </source>
</evidence>
<organism evidence="1 3">
    <name type="scientific">Rotaria magnacalcarata</name>
    <dbReference type="NCBI Taxonomy" id="392030"/>
    <lineage>
        <taxon>Eukaryota</taxon>
        <taxon>Metazoa</taxon>
        <taxon>Spiralia</taxon>
        <taxon>Gnathifera</taxon>
        <taxon>Rotifera</taxon>
        <taxon>Eurotatoria</taxon>
        <taxon>Bdelloidea</taxon>
        <taxon>Philodinida</taxon>
        <taxon>Philodinidae</taxon>
        <taxon>Rotaria</taxon>
    </lineage>
</organism>